<dbReference type="EMBL" id="CP142436">
    <property type="protein sequence ID" value="XBC51253.1"/>
    <property type="molecule type" value="Genomic_DNA"/>
</dbReference>
<dbReference type="RefSeq" id="WP_347299140.1">
    <property type="nucleotide sequence ID" value="NZ_CP142436.1"/>
</dbReference>
<name>A0AB74U4B4_9LACT</name>
<feature type="coiled-coil region" evidence="1">
    <location>
        <begin position="23"/>
        <end position="57"/>
    </location>
</feature>
<keyword evidence="1" id="KW-0175">Coiled coil</keyword>
<protein>
    <submittedName>
        <fullName evidence="2">Uncharacterized protein</fullName>
    </submittedName>
</protein>
<organism evidence="2">
    <name type="scientific">Dolosigranulum savutiense</name>
    <dbReference type="NCBI Taxonomy" id="3110288"/>
    <lineage>
        <taxon>Bacteria</taxon>
        <taxon>Bacillati</taxon>
        <taxon>Bacillota</taxon>
        <taxon>Bacilli</taxon>
        <taxon>Lactobacillales</taxon>
        <taxon>Carnobacteriaceae</taxon>
        <taxon>Dolosigranulum</taxon>
    </lineage>
</organism>
<dbReference type="AlphaFoldDB" id="A0AB74U4B4"/>
<evidence type="ECO:0000313" key="2">
    <source>
        <dbReference type="EMBL" id="XBC51253.1"/>
    </source>
</evidence>
<accession>A0AB74U4B4</accession>
<sequence length="104" mass="11818">MEDVQAIEDLVDTYLGVEDESDVEEAKATLRDKIETLVEDEEQKETFLAEIDAAEQLEDVQAIEDLVDTYLGVEDESDVEEAKIATLRDKIETLSGRRTNKLKR</sequence>
<gene>
    <name evidence="2" type="ORF">VUQ07_08535</name>
</gene>
<proteinExistence type="predicted"/>
<evidence type="ECO:0000256" key="1">
    <source>
        <dbReference type="SAM" id="Coils"/>
    </source>
</evidence>
<reference evidence="2" key="1">
    <citation type="submission" date="2023-12" db="EMBL/GenBank/DDBJ databases">
        <title>Dolosigranulum savutii sp. nov. isolated from human upper respiratory samples collected in Botswana.</title>
        <authorList>
            <person name="Kelly M.S."/>
        </authorList>
    </citation>
    <scope>NUCLEOTIDE SEQUENCE</scope>
    <source>
        <strain evidence="2">MSK211</strain>
    </source>
</reference>